<dbReference type="EMBL" id="GL945441">
    <property type="protein sequence ID" value="EGO20179.1"/>
    <property type="molecule type" value="Genomic_DNA"/>
</dbReference>
<evidence type="ECO:0000256" key="2">
    <source>
        <dbReference type="SAM" id="Phobius"/>
    </source>
</evidence>
<evidence type="ECO:0008006" key="4">
    <source>
        <dbReference type="Google" id="ProtNLM"/>
    </source>
</evidence>
<organism>
    <name type="scientific">Serpula lacrymans var. lacrymans (strain S7.9)</name>
    <name type="common">Dry rot fungus</name>
    <dbReference type="NCBI Taxonomy" id="578457"/>
    <lineage>
        <taxon>Eukaryota</taxon>
        <taxon>Fungi</taxon>
        <taxon>Dikarya</taxon>
        <taxon>Basidiomycota</taxon>
        <taxon>Agaricomycotina</taxon>
        <taxon>Agaricomycetes</taxon>
        <taxon>Agaricomycetidae</taxon>
        <taxon>Boletales</taxon>
        <taxon>Coniophorineae</taxon>
        <taxon>Serpulaceae</taxon>
        <taxon>Serpula</taxon>
    </lineage>
</organism>
<accession>F8P950</accession>
<keyword evidence="2" id="KW-0812">Transmembrane</keyword>
<feature type="region of interest" description="Disordered" evidence="1">
    <location>
        <begin position="111"/>
        <end position="130"/>
    </location>
</feature>
<evidence type="ECO:0000313" key="3">
    <source>
        <dbReference type="EMBL" id="EGO20179.1"/>
    </source>
</evidence>
<feature type="transmembrane region" description="Helical" evidence="2">
    <location>
        <begin position="194"/>
        <end position="219"/>
    </location>
</feature>
<evidence type="ECO:0000256" key="1">
    <source>
        <dbReference type="SAM" id="MobiDB-lite"/>
    </source>
</evidence>
<proteinExistence type="predicted"/>
<protein>
    <recommendedName>
        <fullName evidence="4">Transmembrane protein</fullName>
    </recommendedName>
</protein>
<feature type="transmembrane region" description="Helical" evidence="2">
    <location>
        <begin position="143"/>
        <end position="161"/>
    </location>
</feature>
<dbReference type="RefSeq" id="XP_007322924.1">
    <property type="nucleotide sequence ID" value="XM_007322862.1"/>
</dbReference>
<feature type="compositionally biased region" description="Polar residues" evidence="1">
    <location>
        <begin position="21"/>
        <end position="31"/>
    </location>
</feature>
<reference evidence="3" key="1">
    <citation type="submission" date="2011-04" db="EMBL/GenBank/DDBJ databases">
        <title>Evolution of plant cell wall degrading machinery underlies the functional diversity of forest fungi.</title>
        <authorList>
            <consortium name="US DOE Joint Genome Institute (JGI-PGF)"/>
            <person name="Eastwood D.C."/>
            <person name="Floudas D."/>
            <person name="Binder M."/>
            <person name="Majcherczyk A."/>
            <person name="Schneider P."/>
            <person name="Aerts A."/>
            <person name="Asiegbu F.O."/>
            <person name="Baker S.E."/>
            <person name="Barry K."/>
            <person name="Bendiksby M."/>
            <person name="Blumentritt M."/>
            <person name="Coutinho P.M."/>
            <person name="Cullen D."/>
            <person name="Cullen D."/>
            <person name="Gathman A."/>
            <person name="Goodell B."/>
            <person name="Henrissat B."/>
            <person name="Ihrmark K."/>
            <person name="Kauserud H."/>
            <person name="Kohler A."/>
            <person name="LaButti K."/>
            <person name="Lapidus A."/>
            <person name="Lavin J.L."/>
            <person name="Lee Y.-H."/>
            <person name="Lindquist E."/>
            <person name="Lilly W."/>
            <person name="Lucas S."/>
            <person name="Morin E."/>
            <person name="Murat C."/>
            <person name="Oguiza J.A."/>
            <person name="Park J."/>
            <person name="Pisabarro A.G."/>
            <person name="Riley R."/>
            <person name="Rosling A."/>
            <person name="Salamov A."/>
            <person name="Schmidt O."/>
            <person name="Schmutz J."/>
            <person name="Skrede I."/>
            <person name="Stenlid J."/>
            <person name="Wiebenga A."/>
            <person name="Xie X."/>
            <person name="Kues U."/>
            <person name="Hibbett D.S."/>
            <person name="Hoffmeister D."/>
            <person name="Hogberg N."/>
            <person name="Martin F."/>
            <person name="Grigoriev I.V."/>
            <person name="Watkinson S.C."/>
        </authorList>
    </citation>
    <scope>NUCLEOTIDE SEQUENCE</scope>
    <source>
        <strain evidence="3">S7.9</strain>
    </source>
</reference>
<name>F8P950_SERL9</name>
<keyword evidence="2" id="KW-1133">Transmembrane helix</keyword>
<feature type="compositionally biased region" description="Pro residues" evidence="1">
    <location>
        <begin position="73"/>
        <end position="82"/>
    </location>
</feature>
<dbReference type="Proteomes" id="UP000008064">
    <property type="component" value="Unassembled WGS sequence"/>
</dbReference>
<dbReference type="GeneID" id="18821009"/>
<feature type="region of interest" description="Disordered" evidence="1">
    <location>
        <begin position="16"/>
        <end position="86"/>
    </location>
</feature>
<sequence length="222" mass="25028">MFSFPTILLSLIRGTRDNTEDVQSQRSSSQRGPIEESVQVRMDTVTERVSDVPHTSHTAHTEAPEPTSLPRATPSPPPPPPAHYSSMQMQDDMLHEIFGGRPLDEVRASELAPPPYSKEGDYERLPSYPGHPDDEPATLARYLFIYGFFFPLFWLLGIAILCSPLETTPDWEQGKTEEEKKQLLSELRAAEVKWAKYCLWAFLSLSAIIATAVSFLFIVKLH</sequence>
<dbReference type="AlphaFoldDB" id="F8P950"/>
<dbReference type="KEGG" id="sla:SERLADRAFT_477546"/>
<dbReference type="OrthoDB" id="3358294at2759"/>
<gene>
    <name evidence="3" type="ORF">SERLADRAFT_477546</name>
</gene>
<dbReference type="HOGENOM" id="CLU_103448_0_1_1"/>
<keyword evidence="2" id="KW-0472">Membrane</keyword>